<name>F9EJU1_9FUSO</name>
<dbReference type="STRING" id="76859.RN98_00355"/>
<proteinExistence type="predicted"/>
<organism evidence="2 3">
    <name type="scientific">Fusobacterium animalis ATCC 51191</name>
    <dbReference type="NCBI Taxonomy" id="997347"/>
    <lineage>
        <taxon>Bacteria</taxon>
        <taxon>Fusobacteriati</taxon>
        <taxon>Fusobacteriota</taxon>
        <taxon>Fusobacteriia</taxon>
        <taxon>Fusobacteriales</taxon>
        <taxon>Fusobacteriaceae</taxon>
        <taxon>Fusobacterium</taxon>
    </lineage>
</organism>
<dbReference type="InterPro" id="IPR007401">
    <property type="entry name" value="DUF454"/>
</dbReference>
<keyword evidence="1" id="KW-0472">Membrane</keyword>
<dbReference type="PANTHER" id="PTHR35813:SF1">
    <property type="entry name" value="INNER MEMBRANE PROTEIN YBAN"/>
    <property type="match status" value="1"/>
</dbReference>
<dbReference type="PATRIC" id="fig|997347.4.peg.184"/>
<feature type="transmembrane region" description="Helical" evidence="1">
    <location>
        <begin position="119"/>
        <end position="138"/>
    </location>
</feature>
<dbReference type="AlphaFoldDB" id="F9EJU1"/>
<comment type="caution">
    <text evidence="2">The sequence shown here is derived from an EMBL/GenBank/DDBJ whole genome shotgun (WGS) entry which is preliminary data.</text>
</comment>
<dbReference type="EMBL" id="AFQD01000030">
    <property type="protein sequence ID" value="EGQ80776.1"/>
    <property type="molecule type" value="Genomic_DNA"/>
</dbReference>
<gene>
    <name evidence="2" type="ORF">HMPREF9094_0195</name>
</gene>
<accession>F9EJU1</accession>
<sequence>MKFKIIKHIINTIFFELGDFMENLKKKIYICIGLLSVALGIIGAFLPVMSTVPFLLVALFCFERSSKKYHDMILNNKYFGKVLRDYYEGKGLTTSIKIKTILFLTCGIAFSFYKVQHLHLRIVLAVIWLVVTLHIILLKTKHKEK</sequence>
<reference evidence="2 3" key="1">
    <citation type="submission" date="2011-05" db="EMBL/GenBank/DDBJ databases">
        <authorList>
            <person name="Muzny D."/>
            <person name="Qin X."/>
            <person name="Deng J."/>
            <person name="Jiang H."/>
            <person name="Liu Y."/>
            <person name="Qu J."/>
            <person name="Song X.-Z."/>
            <person name="Zhang L."/>
            <person name="Thornton R."/>
            <person name="Coyle M."/>
            <person name="Francisco L."/>
            <person name="Jackson L."/>
            <person name="Javaid M."/>
            <person name="Korchina V."/>
            <person name="Kovar C."/>
            <person name="Mata R."/>
            <person name="Mathew T."/>
            <person name="Ngo R."/>
            <person name="Nguyen L."/>
            <person name="Nguyen N."/>
            <person name="Okwuonu G."/>
            <person name="Ongeri F."/>
            <person name="Pham C."/>
            <person name="Simmons D."/>
            <person name="Wilczek-Boney K."/>
            <person name="Hale W."/>
            <person name="Jakkamsetti A."/>
            <person name="Pham P."/>
            <person name="Ruth R."/>
            <person name="San Lucas F."/>
            <person name="Warren J."/>
            <person name="Zhang J."/>
            <person name="Zhao Z."/>
            <person name="Zhou C."/>
            <person name="Zhu D."/>
            <person name="Lee S."/>
            <person name="Bess C."/>
            <person name="Blankenburg K."/>
            <person name="Forbes L."/>
            <person name="Fu Q."/>
            <person name="Gubbala S."/>
            <person name="Hirani K."/>
            <person name="Jayaseelan J.C."/>
            <person name="Lara F."/>
            <person name="Munidasa M."/>
            <person name="Palculict T."/>
            <person name="Patil S."/>
            <person name="Pu L.-L."/>
            <person name="Saada N."/>
            <person name="Tang L."/>
            <person name="Weissenberger G."/>
            <person name="Zhu Y."/>
            <person name="Hemphill L."/>
            <person name="Shang Y."/>
            <person name="Youmans B."/>
            <person name="Ayvaz T."/>
            <person name="Ross M."/>
            <person name="Santibanez J."/>
            <person name="Aqrawi P."/>
            <person name="Gross S."/>
            <person name="Joshi V."/>
            <person name="Fowler G."/>
            <person name="Nazareth L."/>
            <person name="Reid J."/>
            <person name="Worley K."/>
            <person name="Petrosino J."/>
            <person name="Highlander S."/>
            <person name="Gibbs R."/>
        </authorList>
    </citation>
    <scope>NUCLEOTIDE SEQUENCE [LARGE SCALE GENOMIC DNA]</scope>
    <source>
        <strain evidence="2 3">ATCC 51191</strain>
    </source>
</reference>
<dbReference type="GO" id="GO:0005886">
    <property type="term" value="C:plasma membrane"/>
    <property type="evidence" value="ECO:0007669"/>
    <property type="project" value="TreeGrafter"/>
</dbReference>
<feature type="transmembrane region" description="Helical" evidence="1">
    <location>
        <begin position="96"/>
        <end position="113"/>
    </location>
</feature>
<dbReference type="HOGENOM" id="CLU_113299_2_0_0"/>
<evidence type="ECO:0000313" key="3">
    <source>
        <dbReference type="Proteomes" id="UP000005392"/>
    </source>
</evidence>
<evidence type="ECO:0008006" key="4">
    <source>
        <dbReference type="Google" id="ProtNLM"/>
    </source>
</evidence>
<dbReference type="PIRSF" id="PIRSF016789">
    <property type="entry name" value="DUF454"/>
    <property type="match status" value="1"/>
</dbReference>
<keyword evidence="1" id="KW-0812">Transmembrane</keyword>
<evidence type="ECO:0000313" key="2">
    <source>
        <dbReference type="EMBL" id="EGQ80776.1"/>
    </source>
</evidence>
<feature type="transmembrane region" description="Helical" evidence="1">
    <location>
        <begin position="27"/>
        <end position="60"/>
    </location>
</feature>
<protein>
    <recommendedName>
        <fullName evidence="4">DUF454 domain-containing protein</fullName>
    </recommendedName>
</protein>
<keyword evidence="3" id="KW-1185">Reference proteome</keyword>
<dbReference type="PANTHER" id="PTHR35813">
    <property type="entry name" value="INNER MEMBRANE PROTEIN YBAN"/>
    <property type="match status" value="1"/>
</dbReference>
<dbReference type="Proteomes" id="UP000005392">
    <property type="component" value="Unassembled WGS sequence"/>
</dbReference>
<dbReference type="Pfam" id="PF04304">
    <property type="entry name" value="DUF454"/>
    <property type="match status" value="1"/>
</dbReference>
<keyword evidence="1" id="KW-1133">Transmembrane helix</keyword>
<evidence type="ECO:0000256" key="1">
    <source>
        <dbReference type="SAM" id="Phobius"/>
    </source>
</evidence>